<protein>
    <submittedName>
        <fullName evidence="1">Uncharacterized protein</fullName>
    </submittedName>
</protein>
<dbReference type="STRING" id="551115.Aazo_0155"/>
<proteinExistence type="predicted"/>
<keyword evidence="2" id="KW-1185">Reference proteome</keyword>
<gene>
    <name evidence="1" type="ordered locus">Aazo_0155</name>
</gene>
<dbReference type="KEGG" id="naz:Aazo_0155"/>
<dbReference type="AlphaFoldDB" id="D7DYG8"/>
<dbReference type="Proteomes" id="UP000001511">
    <property type="component" value="Chromosome"/>
</dbReference>
<sequence length="50" mass="5859">MVCPTPKKVQAEIFHFVQEALRFIDGEERVCSRSVPKVSSSWIYQWGLQF</sequence>
<name>D7DYG8_NOSA0</name>
<reference evidence="1 2" key="1">
    <citation type="journal article" date="2010" name="PLoS ONE">
        <title>Genome erosion in a nitrogen-fixing vertically transmitted endosymbiotic multicellular cyanobacterium.</title>
        <authorList>
            <person name="Ran L."/>
            <person name="Larsson J."/>
            <person name="Vigil-Stenman T."/>
            <person name="Nylander J.A."/>
            <person name="Ininbergs K."/>
            <person name="Zheng W.W."/>
            <person name="Lapidus A."/>
            <person name="Lowry S."/>
            <person name="Haselkorn R."/>
            <person name="Bergman B."/>
        </authorList>
    </citation>
    <scope>NUCLEOTIDE SEQUENCE [LARGE SCALE GENOMIC DNA]</scope>
    <source>
        <strain evidence="1 2">0708</strain>
    </source>
</reference>
<evidence type="ECO:0000313" key="2">
    <source>
        <dbReference type="Proteomes" id="UP000001511"/>
    </source>
</evidence>
<organism evidence="1 2">
    <name type="scientific">Nostoc azollae (strain 0708)</name>
    <name type="common">Anabaena azollae (strain 0708)</name>
    <dbReference type="NCBI Taxonomy" id="551115"/>
    <lineage>
        <taxon>Bacteria</taxon>
        <taxon>Bacillati</taxon>
        <taxon>Cyanobacteriota</taxon>
        <taxon>Cyanophyceae</taxon>
        <taxon>Nostocales</taxon>
        <taxon>Nostocaceae</taxon>
        <taxon>Trichormus</taxon>
    </lineage>
</organism>
<accession>D7DYG8</accession>
<evidence type="ECO:0000313" key="1">
    <source>
        <dbReference type="EMBL" id="ADI62791.1"/>
    </source>
</evidence>
<dbReference type="EMBL" id="CP002059">
    <property type="protein sequence ID" value="ADI62791.1"/>
    <property type="molecule type" value="Genomic_DNA"/>
</dbReference>
<dbReference type="HOGENOM" id="CLU_3120457_0_0_3"/>